<keyword evidence="3" id="KW-1185">Reference proteome</keyword>
<keyword evidence="1" id="KW-0472">Membrane</keyword>
<name>A0A9E7JTM5_9LILI</name>
<evidence type="ECO:0000313" key="3">
    <source>
        <dbReference type="Proteomes" id="UP001055439"/>
    </source>
</evidence>
<keyword evidence="1" id="KW-0812">Transmembrane</keyword>
<dbReference type="Proteomes" id="UP001055439">
    <property type="component" value="Chromosome 3"/>
</dbReference>
<gene>
    <name evidence="2" type="ORF">MUK42_00616</name>
</gene>
<evidence type="ECO:0000313" key="2">
    <source>
        <dbReference type="EMBL" id="URD93827.1"/>
    </source>
</evidence>
<organism evidence="2 3">
    <name type="scientific">Musa troglodytarum</name>
    <name type="common">fe'i banana</name>
    <dbReference type="NCBI Taxonomy" id="320322"/>
    <lineage>
        <taxon>Eukaryota</taxon>
        <taxon>Viridiplantae</taxon>
        <taxon>Streptophyta</taxon>
        <taxon>Embryophyta</taxon>
        <taxon>Tracheophyta</taxon>
        <taxon>Spermatophyta</taxon>
        <taxon>Magnoliopsida</taxon>
        <taxon>Liliopsida</taxon>
        <taxon>Zingiberales</taxon>
        <taxon>Musaceae</taxon>
        <taxon>Musa</taxon>
    </lineage>
</organism>
<proteinExistence type="predicted"/>
<reference evidence="2" key="1">
    <citation type="submission" date="2022-05" db="EMBL/GenBank/DDBJ databases">
        <title>The Musa troglodytarum L. genome provides insights into the mechanism of non-climacteric behaviour and enrichment of carotenoids.</title>
        <authorList>
            <person name="Wang J."/>
        </authorList>
    </citation>
    <scope>NUCLEOTIDE SEQUENCE</scope>
    <source>
        <tissue evidence="2">Leaf</tissue>
    </source>
</reference>
<evidence type="ECO:0000256" key="1">
    <source>
        <dbReference type="SAM" id="Phobius"/>
    </source>
</evidence>
<feature type="transmembrane region" description="Helical" evidence="1">
    <location>
        <begin position="46"/>
        <end position="66"/>
    </location>
</feature>
<dbReference type="EMBL" id="CP097505">
    <property type="protein sequence ID" value="URD93827.1"/>
    <property type="molecule type" value="Genomic_DNA"/>
</dbReference>
<keyword evidence="1" id="KW-1133">Transmembrane helix</keyword>
<dbReference type="AlphaFoldDB" id="A0A9E7JTM5"/>
<sequence>MNSTGATRGRGGGLWEGLYCVLMRRNSVRVRHLRCRRRLRRRKGPIRPPFLVLSLWFGSTTIFQYWGKGSRSDMLSGNSFLPLSSTSASENFFEPRGILLAAKNGLKAEEAG</sequence>
<accession>A0A9E7JTM5</accession>
<protein>
    <submittedName>
        <fullName evidence="2">Uncharacterized protein</fullName>
    </submittedName>
</protein>